<organism evidence="1 2">
    <name type="scientific">Meloidogyne enterolobii</name>
    <name type="common">Root-knot nematode worm</name>
    <name type="synonym">Meloidogyne mayaguensis</name>
    <dbReference type="NCBI Taxonomy" id="390850"/>
    <lineage>
        <taxon>Eukaryota</taxon>
        <taxon>Metazoa</taxon>
        <taxon>Ecdysozoa</taxon>
        <taxon>Nematoda</taxon>
        <taxon>Chromadorea</taxon>
        <taxon>Rhabditida</taxon>
        <taxon>Tylenchina</taxon>
        <taxon>Tylenchomorpha</taxon>
        <taxon>Tylenchoidea</taxon>
        <taxon>Meloidogynidae</taxon>
        <taxon>Meloidogyninae</taxon>
        <taxon>Meloidogyne</taxon>
    </lineage>
</organism>
<protein>
    <submittedName>
        <fullName evidence="1">Uncharacterized protein</fullName>
    </submittedName>
</protein>
<gene>
    <name evidence="1" type="ORF">MENTE1834_LOCUS1753</name>
</gene>
<evidence type="ECO:0000313" key="1">
    <source>
        <dbReference type="EMBL" id="CAK5010904.1"/>
    </source>
</evidence>
<proteinExistence type="predicted"/>
<keyword evidence="2" id="KW-1185">Reference proteome</keyword>
<dbReference type="Proteomes" id="UP001497535">
    <property type="component" value="Unassembled WGS sequence"/>
</dbReference>
<sequence length="195" mass="22517">MIQRRIPVAVFPFSFFISNPPPPPTLQNSFSNTLSPLFSFNFLTPLKIFFSFFFYLKIWSVGRFLSISPLIQSPLFWGIEKTGFSFLCVCETVFSRRIRSNTNQANPDYSTIIAGEEVLLCKVCSDRASGFHYGIFSCEGCKGFFRRSLQNKIDYRPCTQSQKCQIVRANRNRCQECRWRKCIEAGMSKDGKFLN</sequence>
<comment type="caution">
    <text evidence="1">The sequence shown here is derived from an EMBL/GenBank/DDBJ whole genome shotgun (WGS) entry which is preliminary data.</text>
</comment>
<accession>A0ACB0XP66</accession>
<reference evidence="1" key="1">
    <citation type="submission" date="2023-11" db="EMBL/GenBank/DDBJ databases">
        <authorList>
            <person name="Poullet M."/>
        </authorList>
    </citation>
    <scope>NUCLEOTIDE SEQUENCE</scope>
    <source>
        <strain evidence="1">E1834</strain>
    </source>
</reference>
<dbReference type="EMBL" id="CAVMJV010000001">
    <property type="protein sequence ID" value="CAK5010904.1"/>
    <property type="molecule type" value="Genomic_DNA"/>
</dbReference>
<evidence type="ECO:0000313" key="2">
    <source>
        <dbReference type="Proteomes" id="UP001497535"/>
    </source>
</evidence>
<name>A0ACB0XP66_MELEN</name>